<dbReference type="PRINTS" id="PR00455">
    <property type="entry name" value="HTHTETR"/>
</dbReference>
<reference evidence="6 7" key="1">
    <citation type="submission" date="2014-12" db="EMBL/GenBank/DDBJ databases">
        <title>Draft genome sequences of 29 type strains of Enterococci.</title>
        <authorList>
            <person name="Zhong Z."/>
            <person name="Sun Z."/>
            <person name="Liu W."/>
            <person name="Zhang W."/>
            <person name="Zhang H."/>
        </authorList>
    </citation>
    <scope>NUCLEOTIDE SEQUENCE [LARGE SCALE GENOMIC DNA]</scope>
    <source>
        <strain evidence="6 7">DSM 17122</strain>
    </source>
</reference>
<dbReference type="STRING" id="249189.RV04_GL001358"/>
<dbReference type="Gene3D" id="1.10.357.10">
    <property type="entry name" value="Tetracycline Repressor, domain 2"/>
    <property type="match status" value="1"/>
</dbReference>
<sequence length="187" mass="22102">MKSKEKLQTAAMSLFMSQGYDQTTIKEIAALAGVTERTFFRQFKDKADVLFERDNPLYQEVSTYIDENYEESSSIINLLMHSLKKVKVFDQNRNRTMMRSKIIEEHPDLIERELLKMQEMKECICNQVVILKTKFEIIEIELAVGVAFQIFELAFQQWLKNEEIDFSSSMEMVWEKYQQLIIEAENS</sequence>
<dbReference type="EMBL" id="JXKQ01000003">
    <property type="protein sequence ID" value="OJG46192.1"/>
    <property type="molecule type" value="Genomic_DNA"/>
</dbReference>
<proteinExistence type="predicted"/>
<gene>
    <name evidence="6" type="ORF">RV04_GL001358</name>
</gene>
<dbReference type="Proteomes" id="UP000182077">
    <property type="component" value="Unassembled WGS sequence"/>
</dbReference>
<evidence type="ECO:0000256" key="3">
    <source>
        <dbReference type="ARBA" id="ARBA00023163"/>
    </source>
</evidence>
<protein>
    <submittedName>
        <fullName evidence="6">Transcriptional regulator</fullName>
    </submittedName>
</protein>
<dbReference type="AlphaFoldDB" id="A0A1L8TPZ8"/>
<dbReference type="PANTHER" id="PTHR30055:SF238">
    <property type="entry name" value="MYCOFACTOCIN BIOSYNTHESIS TRANSCRIPTIONAL REGULATOR MFTR-RELATED"/>
    <property type="match status" value="1"/>
</dbReference>
<dbReference type="PANTHER" id="PTHR30055">
    <property type="entry name" value="HTH-TYPE TRANSCRIPTIONAL REGULATOR RUTR"/>
    <property type="match status" value="1"/>
</dbReference>
<dbReference type="InterPro" id="IPR001647">
    <property type="entry name" value="HTH_TetR"/>
</dbReference>
<dbReference type="InterPro" id="IPR050109">
    <property type="entry name" value="HTH-type_TetR-like_transc_reg"/>
</dbReference>
<keyword evidence="1" id="KW-0805">Transcription regulation</keyword>
<dbReference type="Pfam" id="PF00440">
    <property type="entry name" value="TetR_N"/>
    <property type="match status" value="1"/>
</dbReference>
<keyword evidence="7" id="KW-1185">Reference proteome</keyword>
<evidence type="ECO:0000256" key="2">
    <source>
        <dbReference type="ARBA" id="ARBA00023125"/>
    </source>
</evidence>
<dbReference type="RefSeq" id="WP_071857287.1">
    <property type="nucleotide sequence ID" value="NZ_JBHSHK010000001.1"/>
</dbReference>
<evidence type="ECO:0000313" key="7">
    <source>
        <dbReference type="Proteomes" id="UP000182077"/>
    </source>
</evidence>
<keyword evidence="2 4" id="KW-0238">DNA-binding</keyword>
<feature type="DNA-binding region" description="H-T-H motif" evidence="4">
    <location>
        <begin position="24"/>
        <end position="43"/>
    </location>
</feature>
<dbReference type="PROSITE" id="PS50977">
    <property type="entry name" value="HTH_TETR_2"/>
    <property type="match status" value="1"/>
</dbReference>
<dbReference type="InterPro" id="IPR009057">
    <property type="entry name" value="Homeodomain-like_sf"/>
</dbReference>
<comment type="caution">
    <text evidence="6">The sequence shown here is derived from an EMBL/GenBank/DDBJ whole genome shotgun (WGS) entry which is preliminary data.</text>
</comment>
<organism evidence="6 7">
    <name type="scientific">Enterococcus hermanniensis</name>
    <dbReference type="NCBI Taxonomy" id="249189"/>
    <lineage>
        <taxon>Bacteria</taxon>
        <taxon>Bacillati</taxon>
        <taxon>Bacillota</taxon>
        <taxon>Bacilli</taxon>
        <taxon>Lactobacillales</taxon>
        <taxon>Enterococcaceae</taxon>
        <taxon>Enterococcus</taxon>
    </lineage>
</organism>
<dbReference type="GO" id="GO:0000976">
    <property type="term" value="F:transcription cis-regulatory region binding"/>
    <property type="evidence" value="ECO:0007669"/>
    <property type="project" value="TreeGrafter"/>
</dbReference>
<feature type="domain" description="HTH tetR-type" evidence="5">
    <location>
        <begin position="1"/>
        <end position="61"/>
    </location>
</feature>
<evidence type="ECO:0000259" key="5">
    <source>
        <dbReference type="PROSITE" id="PS50977"/>
    </source>
</evidence>
<evidence type="ECO:0000256" key="4">
    <source>
        <dbReference type="PROSITE-ProRule" id="PRU00335"/>
    </source>
</evidence>
<keyword evidence="3" id="KW-0804">Transcription</keyword>
<evidence type="ECO:0000256" key="1">
    <source>
        <dbReference type="ARBA" id="ARBA00023015"/>
    </source>
</evidence>
<accession>A0A1L8TPZ8</accession>
<name>A0A1L8TPZ8_9ENTE</name>
<dbReference type="OrthoDB" id="9814200at2"/>
<dbReference type="SUPFAM" id="SSF46689">
    <property type="entry name" value="Homeodomain-like"/>
    <property type="match status" value="1"/>
</dbReference>
<dbReference type="GO" id="GO:0003700">
    <property type="term" value="F:DNA-binding transcription factor activity"/>
    <property type="evidence" value="ECO:0007669"/>
    <property type="project" value="TreeGrafter"/>
</dbReference>
<evidence type="ECO:0000313" key="6">
    <source>
        <dbReference type="EMBL" id="OJG46192.1"/>
    </source>
</evidence>